<evidence type="ECO:0000256" key="2">
    <source>
        <dbReference type="ARBA" id="ARBA00004496"/>
    </source>
</evidence>
<dbReference type="GO" id="GO:0005524">
    <property type="term" value="F:ATP binding"/>
    <property type="evidence" value="ECO:0007669"/>
    <property type="project" value="InterPro"/>
</dbReference>
<feature type="domain" description="Alanyl-transfer RNA synthetases family profile" evidence="5">
    <location>
        <begin position="1"/>
        <end position="234"/>
    </location>
</feature>
<sequence length="373" mass="42490">MKILGKYLGNVVNIEKFENKDGKYYAYAKISPFYPDWKGGQLGDRGFINGAKVLSVKETEEWIIHELDKPIELGIYEVQIDENRRKDIAQQHTGQHILSAAFIHVAEIETVGFHMGEEYSTIDLDIPYIEPDVLNEVEELSNQIIQSNIQIEEIITDVNGANTYPLRKKLSDKIKEEVRLIKIGDFDISACGGFHTDYTGEVGLIKIIDTEKVKGNLTRVYAVSGMRALKYFQKYNSVLKDLSKLLTSSIDELNLRTQKLLNQVREQALTLSKLSEEYAKLLATNLQKEGLIYLEGYYEVGNFLWKILDLSNAIFVYFDGEKYIIASKKHNVKDVIKALVENYGGKGGGKEDFGNYMNNKKLSVDDFEKILED</sequence>
<dbReference type="GO" id="GO:0003676">
    <property type="term" value="F:nucleic acid binding"/>
    <property type="evidence" value="ECO:0007669"/>
    <property type="project" value="InterPro"/>
</dbReference>
<dbReference type="SUPFAM" id="SSF55186">
    <property type="entry name" value="ThrRS/AlaRS common domain"/>
    <property type="match status" value="1"/>
</dbReference>
<dbReference type="AlphaFoldDB" id="A7HL46"/>
<dbReference type="eggNOG" id="COG2872">
    <property type="taxonomic scope" value="Bacteria"/>
</dbReference>
<dbReference type="GO" id="GO:0046872">
    <property type="term" value="F:metal ion binding"/>
    <property type="evidence" value="ECO:0007669"/>
    <property type="project" value="UniProtKB-KW"/>
</dbReference>
<dbReference type="Pfam" id="PF07973">
    <property type="entry name" value="tRNA_SAD"/>
    <property type="match status" value="1"/>
</dbReference>
<dbReference type="InterPro" id="IPR018163">
    <property type="entry name" value="Thr/Ala-tRNA-synth_IIc_edit"/>
</dbReference>
<dbReference type="InterPro" id="IPR012947">
    <property type="entry name" value="tRNA_SAD"/>
</dbReference>
<dbReference type="SMART" id="SM00863">
    <property type="entry name" value="tRNA_SAD"/>
    <property type="match status" value="1"/>
</dbReference>
<gene>
    <name evidence="6" type="ordered locus">Fnod_0776</name>
</gene>
<proteinExistence type="predicted"/>
<dbReference type="HOGENOM" id="CLU_004485_7_2_0"/>
<dbReference type="GO" id="GO:0006419">
    <property type="term" value="P:alanyl-tRNA aminoacylation"/>
    <property type="evidence" value="ECO:0007669"/>
    <property type="project" value="InterPro"/>
</dbReference>
<dbReference type="OrthoDB" id="9812949at2"/>
<comment type="cofactor">
    <cofactor evidence="1">
        <name>Zn(2+)</name>
        <dbReference type="ChEBI" id="CHEBI:29105"/>
    </cofactor>
</comment>
<keyword evidence="7" id="KW-1185">Reference proteome</keyword>
<evidence type="ECO:0000256" key="1">
    <source>
        <dbReference type="ARBA" id="ARBA00001947"/>
    </source>
</evidence>
<evidence type="ECO:0000256" key="3">
    <source>
        <dbReference type="ARBA" id="ARBA00022723"/>
    </source>
</evidence>
<dbReference type="KEGG" id="fno:Fnod_0776"/>
<dbReference type="Gene3D" id="6.10.250.550">
    <property type="match status" value="1"/>
</dbReference>
<keyword evidence="6" id="KW-0030">Aminoacyl-tRNA synthetase</keyword>
<reference evidence="6 7" key="1">
    <citation type="submission" date="2007-07" db="EMBL/GenBank/DDBJ databases">
        <title>Complete sequence of Fervidobacterium nodosum Rt17-B1.</title>
        <authorList>
            <consortium name="US DOE Joint Genome Institute"/>
            <person name="Copeland A."/>
            <person name="Lucas S."/>
            <person name="Lapidus A."/>
            <person name="Barry K."/>
            <person name="Glavina del Rio T."/>
            <person name="Dalin E."/>
            <person name="Tice H."/>
            <person name="Pitluck S."/>
            <person name="Saunders E."/>
            <person name="Brettin T."/>
            <person name="Bruce D."/>
            <person name="Detter J.C."/>
            <person name="Han C."/>
            <person name="Schmutz J."/>
            <person name="Larimer F."/>
            <person name="Land M."/>
            <person name="Hauser L."/>
            <person name="Kyrpides N."/>
            <person name="Mikhailova N."/>
            <person name="Nelson K."/>
            <person name="Gogarten J.P."/>
            <person name="Noll K."/>
            <person name="Richardson P."/>
        </authorList>
    </citation>
    <scope>NUCLEOTIDE SEQUENCE [LARGE SCALE GENOMIC DNA]</scope>
    <source>
        <strain evidence="7">ATCC 35602 / DSM 5306 / Rt17-B1</strain>
    </source>
</reference>
<dbReference type="Gene3D" id="3.30.980.10">
    <property type="entry name" value="Threonyl-trna Synthetase, Chain A, domain 2"/>
    <property type="match status" value="1"/>
</dbReference>
<dbReference type="STRING" id="381764.Fnod_0776"/>
<dbReference type="SUPFAM" id="SSF50447">
    <property type="entry name" value="Translation proteins"/>
    <property type="match status" value="1"/>
</dbReference>
<dbReference type="PROSITE" id="PS50860">
    <property type="entry name" value="AA_TRNA_LIGASE_II_ALA"/>
    <property type="match status" value="1"/>
</dbReference>
<evidence type="ECO:0000259" key="5">
    <source>
        <dbReference type="PROSITE" id="PS50860"/>
    </source>
</evidence>
<dbReference type="Gene3D" id="2.40.30.130">
    <property type="match status" value="1"/>
</dbReference>
<dbReference type="PANTHER" id="PTHR43462">
    <property type="entry name" value="ALANYL-TRNA EDITING PROTEIN"/>
    <property type="match status" value="1"/>
</dbReference>
<keyword evidence="6" id="KW-0436">Ligase</keyword>
<dbReference type="EMBL" id="CP000771">
    <property type="protein sequence ID" value="ABS60629.1"/>
    <property type="molecule type" value="Genomic_DNA"/>
</dbReference>
<evidence type="ECO:0000256" key="4">
    <source>
        <dbReference type="ARBA" id="ARBA00022833"/>
    </source>
</evidence>
<protein>
    <submittedName>
        <fullName evidence="6">Threonyl/alanyl tRNA synthetase SAD</fullName>
    </submittedName>
</protein>
<dbReference type="PANTHER" id="PTHR43462:SF1">
    <property type="entry name" value="ALANYL-TRNA EDITING PROTEIN AARSD1"/>
    <property type="match status" value="1"/>
</dbReference>
<dbReference type="GO" id="GO:0004813">
    <property type="term" value="F:alanine-tRNA ligase activity"/>
    <property type="evidence" value="ECO:0007669"/>
    <property type="project" value="InterPro"/>
</dbReference>
<evidence type="ECO:0000313" key="6">
    <source>
        <dbReference type="EMBL" id="ABS60629.1"/>
    </source>
</evidence>
<keyword evidence="4" id="KW-0862">Zinc</keyword>
<name>A7HL46_FERNB</name>
<evidence type="ECO:0000313" key="7">
    <source>
        <dbReference type="Proteomes" id="UP000002415"/>
    </source>
</evidence>
<keyword evidence="3" id="KW-0479">Metal-binding</keyword>
<dbReference type="InterPro" id="IPR051335">
    <property type="entry name" value="Alanyl-tRNA_Editing_Enzymes"/>
</dbReference>
<organism evidence="6 7">
    <name type="scientific">Fervidobacterium nodosum (strain ATCC 35602 / DSM 5306 / Rt17-B1)</name>
    <dbReference type="NCBI Taxonomy" id="381764"/>
    <lineage>
        <taxon>Bacteria</taxon>
        <taxon>Thermotogati</taxon>
        <taxon>Thermotogota</taxon>
        <taxon>Thermotogae</taxon>
        <taxon>Thermotogales</taxon>
        <taxon>Fervidobacteriaceae</taxon>
        <taxon>Fervidobacterium</taxon>
    </lineage>
</organism>
<comment type="subcellular location">
    <subcellularLocation>
        <location evidence="2">Cytoplasm</location>
    </subcellularLocation>
</comment>
<dbReference type="GO" id="GO:0002161">
    <property type="term" value="F:aminoacyl-tRNA deacylase activity"/>
    <property type="evidence" value="ECO:0007669"/>
    <property type="project" value="UniProtKB-ARBA"/>
</dbReference>
<reference evidence="6 7" key="2">
    <citation type="journal article" date="2009" name="Proc. Natl. Acad. Sci. U.S.A.">
        <title>On the chimeric nature, thermophilic origin, and phylogenetic placement of the Thermotogales.</title>
        <authorList>
            <person name="Zhaxybayeva O."/>
            <person name="Swithers K.S."/>
            <person name="Lapierre P."/>
            <person name="Fournier G.P."/>
            <person name="Bickhart D.M."/>
            <person name="DeBoy R.T."/>
            <person name="Nelson K.E."/>
            <person name="Nesbo C.L."/>
            <person name="Doolittle W.F."/>
            <person name="Gogarten J.P."/>
            <person name="Noll K.M."/>
        </authorList>
    </citation>
    <scope>NUCLEOTIDE SEQUENCE [LARGE SCALE GENOMIC DNA]</scope>
    <source>
        <strain evidence="7">ATCC 35602 / DSM 5306 / Rt17-B1</strain>
    </source>
</reference>
<dbReference type="InterPro" id="IPR018165">
    <property type="entry name" value="Ala-tRNA-synth_IIc_core"/>
</dbReference>
<accession>A7HL46</accession>
<dbReference type="InterPro" id="IPR009000">
    <property type="entry name" value="Transl_B-barrel_sf"/>
</dbReference>
<dbReference type="GO" id="GO:0005737">
    <property type="term" value="C:cytoplasm"/>
    <property type="evidence" value="ECO:0007669"/>
    <property type="project" value="UniProtKB-SubCell"/>
</dbReference>
<dbReference type="Proteomes" id="UP000002415">
    <property type="component" value="Chromosome"/>
</dbReference>